<dbReference type="PANTHER" id="PTHR43547">
    <property type="entry name" value="TWO-COMPONENT HISTIDINE KINASE"/>
    <property type="match status" value="1"/>
</dbReference>
<evidence type="ECO:0000256" key="3">
    <source>
        <dbReference type="ARBA" id="ARBA00022553"/>
    </source>
</evidence>
<dbReference type="KEGG" id="ter:Tery_1074"/>
<dbReference type="SUPFAM" id="SSF52172">
    <property type="entry name" value="CheY-like"/>
    <property type="match status" value="1"/>
</dbReference>
<protein>
    <recommendedName>
        <fullName evidence="2">histidine kinase</fullName>
        <ecNumber evidence="2">2.7.13.3</ecNumber>
    </recommendedName>
</protein>
<dbReference type="OrthoDB" id="569699at2"/>
<dbReference type="eggNOG" id="COG0642">
    <property type="taxonomic scope" value="Bacteria"/>
</dbReference>
<feature type="domain" description="Response regulatory" evidence="8">
    <location>
        <begin position="9"/>
        <end position="125"/>
    </location>
</feature>
<dbReference type="Gene3D" id="3.40.50.2300">
    <property type="match status" value="1"/>
</dbReference>
<feature type="domain" description="Histidine kinase" evidence="7">
    <location>
        <begin position="308"/>
        <end position="427"/>
    </location>
</feature>
<gene>
    <name evidence="9" type="ordered locus">Tery_1074</name>
</gene>
<proteinExistence type="predicted"/>
<evidence type="ECO:0000259" key="7">
    <source>
        <dbReference type="PROSITE" id="PS50109"/>
    </source>
</evidence>
<dbReference type="EC" id="2.7.13.3" evidence="2"/>
<dbReference type="PROSITE" id="PS50109">
    <property type="entry name" value="HIS_KIN"/>
    <property type="match status" value="1"/>
</dbReference>
<dbReference type="InterPro" id="IPR005467">
    <property type="entry name" value="His_kinase_dom"/>
</dbReference>
<dbReference type="PROSITE" id="PS50110">
    <property type="entry name" value="RESPONSE_REGULATORY"/>
    <property type="match status" value="1"/>
</dbReference>
<name>Q116Y1_TRIEI</name>
<dbReference type="SMART" id="SM00448">
    <property type="entry name" value="REC"/>
    <property type="match status" value="1"/>
</dbReference>
<dbReference type="InterPro" id="IPR004358">
    <property type="entry name" value="Sig_transdc_His_kin-like_C"/>
</dbReference>
<keyword evidence="5" id="KW-0902">Two-component regulatory system</keyword>
<accession>Q116Y1</accession>
<dbReference type="Gene3D" id="1.10.287.130">
    <property type="match status" value="1"/>
</dbReference>
<dbReference type="PANTHER" id="PTHR43547:SF2">
    <property type="entry name" value="HYBRID SIGNAL TRANSDUCTION HISTIDINE KINASE C"/>
    <property type="match status" value="1"/>
</dbReference>
<feature type="modified residue" description="4-aspartylphosphate" evidence="6">
    <location>
        <position position="58"/>
    </location>
</feature>
<keyword evidence="3 6" id="KW-0597">Phosphoprotein</keyword>
<dbReference type="GO" id="GO:0000155">
    <property type="term" value="F:phosphorelay sensor kinase activity"/>
    <property type="evidence" value="ECO:0007669"/>
    <property type="project" value="TreeGrafter"/>
</dbReference>
<evidence type="ECO:0000256" key="1">
    <source>
        <dbReference type="ARBA" id="ARBA00000085"/>
    </source>
</evidence>
<dbReference type="HOGENOM" id="CLU_000445_114_72_3"/>
<keyword evidence="4 9" id="KW-0418">Kinase</keyword>
<reference evidence="9" key="1">
    <citation type="submission" date="2006-06" db="EMBL/GenBank/DDBJ databases">
        <title>Complete sequence of Trichodesmium erythraeum IMS101.</title>
        <authorList>
            <consortium name="US DOE Joint Genome Institute"/>
            <person name="Copeland A."/>
            <person name="Lucas S."/>
            <person name="Lapidus A."/>
            <person name="Barry K."/>
            <person name="Detter J.C."/>
            <person name="Glavina del Rio T."/>
            <person name="Hammon N."/>
            <person name="Israni S."/>
            <person name="Dalin E."/>
            <person name="Tice H."/>
            <person name="Pitluck S."/>
            <person name="Kiss H."/>
            <person name="Munk A.C."/>
            <person name="Brettin T."/>
            <person name="Bruce D."/>
            <person name="Han C."/>
            <person name="Tapia R."/>
            <person name="Gilna P."/>
            <person name="Schmutz J."/>
            <person name="Larimer F."/>
            <person name="Land M."/>
            <person name="Hauser L."/>
            <person name="Kyrpides N."/>
            <person name="Kim E."/>
            <person name="Richardson P."/>
        </authorList>
    </citation>
    <scope>NUCLEOTIDE SEQUENCE [LARGE SCALE GENOMIC DNA]</scope>
    <source>
        <strain evidence="9">IMS101</strain>
    </source>
</reference>
<sequence>MTKKLNSEHILVVDDVQANLKVIVKTLTNEGYKVSTAISSDQALKQISYDLPDLILLDIQTSGIDGFEICQRLKENPEMKDIPVILMAVPSNIKNIVKGLTLGAVDYITIPFQTIEVLSKVKNHIHLQQLKKNLEKEVAKKTYELTQALEQLKASQVKPIKSEEMLVTGELMAGVANEFNHPIGSIYSNSFYLETYIKNILEHLFLYQKNYPNPVAEIIQSAEDIDLDFIIEDFPNIITSIKTSSERIKYLSSYLQKFRKQSVITAHKSIDSALLILKHRLKANQYRSGIKVVKKYGDLPKMKCLPGQLIQVFMNIIYNAIDEIDEFGKKVGFSNCKFEPKIVINTLMSHDKKEVIVTIKNNGIGMSEEVKRTVFDKLSNTRALAKGTSLSLSIAHQIVVNNYHGKLCCESIINKGSKFILQLPITEMSKNMR</sequence>
<dbReference type="STRING" id="203124.Tery_1074"/>
<dbReference type="SUPFAM" id="SSF55874">
    <property type="entry name" value="ATPase domain of HSP90 chaperone/DNA topoisomerase II/histidine kinase"/>
    <property type="match status" value="1"/>
</dbReference>
<dbReference type="InterPro" id="IPR003594">
    <property type="entry name" value="HATPase_dom"/>
</dbReference>
<dbReference type="Pfam" id="PF00072">
    <property type="entry name" value="Response_reg"/>
    <property type="match status" value="1"/>
</dbReference>
<dbReference type="EMBL" id="CP000393">
    <property type="protein sequence ID" value="ABG50443.1"/>
    <property type="molecule type" value="Genomic_DNA"/>
</dbReference>
<evidence type="ECO:0000256" key="6">
    <source>
        <dbReference type="PROSITE-ProRule" id="PRU00169"/>
    </source>
</evidence>
<evidence type="ECO:0000256" key="4">
    <source>
        <dbReference type="ARBA" id="ARBA00022777"/>
    </source>
</evidence>
<evidence type="ECO:0000259" key="8">
    <source>
        <dbReference type="PROSITE" id="PS50110"/>
    </source>
</evidence>
<dbReference type="Gene3D" id="3.30.565.10">
    <property type="entry name" value="Histidine kinase-like ATPase, C-terminal domain"/>
    <property type="match status" value="1"/>
</dbReference>
<evidence type="ECO:0000256" key="5">
    <source>
        <dbReference type="ARBA" id="ARBA00023012"/>
    </source>
</evidence>
<dbReference type="PRINTS" id="PR00344">
    <property type="entry name" value="BCTRLSENSOR"/>
</dbReference>
<dbReference type="RefSeq" id="WP_011610829.1">
    <property type="nucleotide sequence ID" value="NC_008312.1"/>
</dbReference>
<evidence type="ECO:0000256" key="2">
    <source>
        <dbReference type="ARBA" id="ARBA00012438"/>
    </source>
</evidence>
<evidence type="ECO:0000313" key="9">
    <source>
        <dbReference type="EMBL" id="ABG50443.1"/>
    </source>
</evidence>
<dbReference type="InterPro" id="IPR001789">
    <property type="entry name" value="Sig_transdc_resp-reg_receiver"/>
</dbReference>
<dbReference type="AlphaFoldDB" id="Q116Y1"/>
<dbReference type="InterPro" id="IPR011006">
    <property type="entry name" value="CheY-like_superfamily"/>
</dbReference>
<organism evidence="9">
    <name type="scientific">Trichodesmium erythraeum (strain IMS101)</name>
    <dbReference type="NCBI Taxonomy" id="203124"/>
    <lineage>
        <taxon>Bacteria</taxon>
        <taxon>Bacillati</taxon>
        <taxon>Cyanobacteriota</taxon>
        <taxon>Cyanophyceae</taxon>
        <taxon>Oscillatoriophycideae</taxon>
        <taxon>Oscillatoriales</taxon>
        <taxon>Microcoleaceae</taxon>
        <taxon>Trichodesmium</taxon>
    </lineage>
</organism>
<dbReference type="SMART" id="SM00387">
    <property type="entry name" value="HATPase_c"/>
    <property type="match status" value="1"/>
</dbReference>
<dbReference type="eggNOG" id="COG3706">
    <property type="taxonomic scope" value="Bacteria"/>
</dbReference>
<dbReference type="Pfam" id="PF02518">
    <property type="entry name" value="HATPase_c"/>
    <property type="match status" value="1"/>
</dbReference>
<comment type="catalytic activity">
    <reaction evidence="1">
        <text>ATP + protein L-histidine = ADP + protein N-phospho-L-histidine.</text>
        <dbReference type="EC" id="2.7.13.3"/>
    </reaction>
</comment>
<dbReference type="InterPro" id="IPR036890">
    <property type="entry name" value="HATPase_C_sf"/>
</dbReference>
<keyword evidence="9" id="KW-0808">Transferase</keyword>